<proteinExistence type="predicted"/>
<evidence type="ECO:0000313" key="2">
    <source>
        <dbReference type="Proteomes" id="UP000610746"/>
    </source>
</evidence>
<dbReference type="Proteomes" id="UP000610746">
    <property type="component" value="Unassembled WGS sequence"/>
</dbReference>
<name>A0A8J8GCY1_9FLAO</name>
<reference evidence="1" key="1">
    <citation type="submission" date="2020-05" db="EMBL/GenBank/DDBJ databases">
        <title>Genomic Encyclopedia of Type Strains, Phase IV (KMG-V): Genome sequencing to study the core and pangenomes of soil and plant-associated prokaryotes.</title>
        <authorList>
            <person name="Whitman W."/>
        </authorList>
    </citation>
    <scope>NUCLEOTIDE SEQUENCE</scope>
    <source>
        <strain evidence="1">16F</strain>
    </source>
</reference>
<dbReference type="AlphaFoldDB" id="A0A8J8GCY1"/>
<evidence type="ECO:0008006" key="3">
    <source>
        <dbReference type="Google" id="ProtNLM"/>
    </source>
</evidence>
<keyword evidence="2" id="KW-1185">Reference proteome</keyword>
<evidence type="ECO:0000313" key="1">
    <source>
        <dbReference type="EMBL" id="NRS93944.1"/>
    </source>
</evidence>
<gene>
    <name evidence="1" type="ORF">HNQ03_003036</name>
</gene>
<dbReference type="PROSITE" id="PS51257">
    <property type="entry name" value="PROKAR_LIPOPROTEIN"/>
    <property type="match status" value="1"/>
</dbReference>
<organism evidence="1 2">
    <name type="scientific">Frigoriflavimonas asaccharolytica</name>
    <dbReference type="NCBI Taxonomy" id="2735899"/>
    <lineage>
        <taxon>Bacteria</taxon>
        <taxon>Pseudomonadati</taxon>
        <taxon>Bacteroidota</taxon>
        <taxon>Flavobacteriia</taxon>
        <taxon>Flavobacteriales</taxon>
        <taxon>Weeksellaceae</taxon>
        <taxon>Frigoriflavimonas</taxon>
    </lineage>
</organism>
<sequence length="185" mass="21884">MIKKPIFYLFTSLSMISCQINGNFKGLYSYYETTRKQNPNLFIKNEGNICSLPNCQNVYITNGKQLSNCLKNKEKSLIYIWGPKCTSKICIPLDIVQKICTKKNIKLYIVAEYYDSEMMDKKYNIEYPIFGIDTEYYKTNVTKKYLNSFLNDLSAEIQVENRYLYFEEGKFVKSYEDLNDFENEM</sequence>
<comment type="caution">
    <text evidence="1">The sequence shown here is derived from an EMBL/GenBank/DDBJ whole genome shotgun (WGS) entry which is preliminary data.</text>
</comment>
<dbReference type="EMBL" id="JABSNO010000033">
    <property type="protein sequence ID" value="NRS93944.1"/>
    <property type="molecule type" value="Genomic_DNA"/>
</dbReference>
<protein>
    <recommendedName>
        <fullName evidence="3">Lipoprotein</fullName>
    </recommendedName>
</protein>
<dbReference type="RefSeq" id="WP_173780481.1">
    <property type="nucleotide sequence ID" value="NZ_JABSNO010000033.1"/>
</dbReference>
<accession>A0A8J8GCY1</accession>